<dbReference type="Proteomes" id="UP000077202">
    <property type="component" value="Unassembled WGS sequence"/>
</dbReference>
<evidence type="ECO:0000313" key="2">
    <source>
        <dbReference type="Proteomes" id="UP000077202"/>
    </source>
</evidence>
<name>A0A176WCE7_MARPO</name>
<protein>
    <submittedName>
        <fullName evidence="1">Uncharacterized protein</fullName>
    </submittedName>
</protein>
<organism evidence="1 2">
    <name type="scientific">Marchantia polymorpha subsp. ruderalis</name>
    <dbReference type="NCBI Taxonomy" id="1480154"/>
    <lineage>
        <taxon>Eukaryota</taxon>
        <taxon>Viridiplantae</taxon>
        <taxon>Streptophyta</taxon>
        <taxon>Embryophyta</taxon>
        <taxon>Marchantiophyta</taxon>
        <taxon>Marchantiopsida</taxon>
        <taxon>Marchantiidae</taxon>
        <taxon>Marchantiales</taxon>
        <taxon>Marchantiaceae</taxon>
        <taxon>Marchantia</taxon>
    </lineage>
</organism>
<keyword evidence="2" id="KW-1185">Reference proteome</keyword>
<accession>A0A176WCE7</accession>
<dbReference type="AlphaFoldDB" id="A0A176WCE7"/>
<proteinExistence type="predicted"/>
<sequence length="136" mass="15720">MYEEMENLPPLDPLGLREEFRTTADGSYSSTVKRHRPAVTRDQYTVVQHRREKLPLSVTRSYVYGHTVLENVRAFSGSLKSKVIIEDQRHHLESKLRFSQGTRSLILDISFAFQQIHHAAKFSPETSDKGARYVML</sequence>
<gene>
    <name evidence="1" type="ORF">AXG93_857s1090</name>
</gene>
<dbReference type="EMBL" id="LVLJ01001235">
    <property type="protein sequence ID" value="OAE30807.1"/>
    <property type="molecule type" value="Genomic_DNA"/>
</dbReference>
<reference evidence="1" key="1">
    <citation type="submission" date="2016-03" db="EMBL/GenBank/DDBJ databases">
        <title>Mechanisms controlling the formation of the plant cell surface in tip-growing cells are functionally conserved among land plants.</title>
        <authorList>
            <person name="Honkanen S."/>
            <person name="Jones V.A."/>
            <person name="Morieri G."/>
            <person name="Champion C."/>
            <person name="Hetherington A.J."/>
            <person name="Kelly S."/>
            <person name="Saint-Marcoux D."/>
            <person name="Proust H."/>
            <person name="Prescott H."/>
            <person name="Dolan L."/>
        </authorList>
    </citation>
    <scope>NUCLEOTIDE SEQUENCE [LARGE SCALE GENOMIC DNA]</scope>
    <source>
        <tissue evidence="1">Whole gametophyte</tissue>
    </source>
</reference>
<evidence type="ECO:0000313" key="1">
    <source>
        <dbReference type="EMBL" id="OAE30807.1"/>
    </source>
</evidence>
<comment type="caution">
    <text evidence="1">The sequence shown here is derived from an EMBL/GenBank/DDBJ whole genome shotgun (WGS) entry which is preliminary data.</text>
</comment>